<sequence length="68" mass="7961">MFQDLRMSLPDVLNWGSWSPDLTHSIILRYLAADTDILRRPRSSFFDPQAQFDAEPCHSCHHRCFCAH</sequence>
<dbReference type="AlphaFoldDB" id="A0A9P5PI31"/>
<gene>
    <name evidence="1" type="ORF">BDP27DRAFT_289746</name>
</gene>
<keyword evidence="2" id="KW-1185">Reference proteome</keyword>
<evidence type="ECO:0000313" key="2">
    <source>
        <dbReference type="Proteomes" id="UP000772434"/>
    </source>
</evidence>
<organism evidence="1 2">
    <name type="scientific">Rhodocollybia butyracea</name>
    <dbReference type="NCBI Taxonomy" id="206335"/>
    <lineage>
        <taxon>Eukaryota</taxon>
        <taxon>Fungi</taxon>
        <taxon>Dikarya</taxon>
        <taxon>Basidiomycota</taxon>
        <taxon>Agaricomycotina</taxon>
        <taxon>Agaricomycetes</taxon>
        <taxon>Agaricomycetidae</taxon>
        <taxon>Agaricales</taxon>
        <taxon>Marasmiineae</taxon>
        <taxon>Omphalotaceae</taxon>
        <taxon>Rhodocollybia</taxon>
    </lineage>
</organism>
<name>A0A9P5PI31_9AGAR</name>
<dbReference type="EMBL" id="JADNRY010000171">
    <property type="protein sequence ID" value="KAF9062485.1"/>
    <property type="molecule type" value="Genomic_DNA"/>
</dbReference>
<reference evidence="1" key="1">
    <citation type="submission" date="2020-11" db="EMBL/GenBank/DDBJ databases">
        <authorList>
            <consortium name="DOE Joint Genome Institute"/>
            <person name="Ahrendt S."/>
            <person name="Riley R."/>
            <person name="Andreopoulos W."/>
            <person name="Labutti K."/>
            <person name="Pangilinan J."/>
            <person name="Ruiz-Duenas F.J."/>
            <person name="Barrasa J.M."/>
            <person name="Sanchez-Garcia M."/>
            <person name="Camarero S."/>
            <person name="Miyauchi S."/>
            <person name="Serrano A."/>
            <person name="Linde D."/>
            <person name="Babiker R."/>
            <person name="Drula E."/>
            <person name="Ayuso-Fernandez I."/>
            <person name="Pacheco R."/>
            <person name="Padilla G."/>
            <person name="Ferreira P."/>
            <person name="Barriuso J."/>
            <person name="Kellner H."/>
            <person name="Castanera R."/>
            <person name="Alfaro M."/>
            <person name="Ramirez L."/>
            <person name="Pisabarro A.G."/>
            <person name="Kuo A."/>
            <person name="Tritt A."/>
            <person name="Lipzen A."/>
            <person name="He G."/>
            <person name="Yan M."/>
            <person name="Ng V."/>
            <person name="Cullen D."/>
            <person name="Martin F."/>
            <person name="Rosso M.-N."/>
            <person name="Henrissat B."/>
            <person name="Hibbett D."/>
            <person name="Martinez A.T."/>
            <person name="Grigoriev I.V."/>
        </authorList>
    </citation>
    <scope>NUCLEOTIDE SEQUENCE</scope>
    <source>
        <strain evidence="1">AH 40177</strain>
    </source>
</reference>
<accession>A0A9P5PI31</accession>
<dbReference type="Proteomes" id="UP000772434">
    <property type="component" value="Unassembled WGS sequence"/>
</dbReference>
<proteinExistence type="predicted"/>
<comment type="caution">
    <text evidence="1">The sequence shown here is derived from an EMBL/GenBank/DDBJ whole genome shotgun (WGS) entry which is preliminary data.</text>
</comment>
<evidence type="ECO:0000313" key="1">
    <source>
        <dbReference type="EMBL" id="KAF9062485.1"/>
    </source>
</evidence>
<protein>
    <submittedName>
        <fullName evidence="1">Uncharacterized protein</fullName>
    </submittedName>
</protein>